<dbReference type="Gene3D" id="2.60.40.10">
    <property type="entry name" value="Immunoglobulins"/>
    <property type="match status" value="1"/>
</dbReference>
<name>A0A3Q0ILM1_DIACI</name>
<keyword evidence="1" id="KW-0433">Leucine-rich repeat</keyword>
<dbReference type="PaxDb" id="121845-A0A3Q0ILM1"/>
<keyword evidence="3" id="KW-1015">Disulfide bond</keyword>
<proteinExistence type="predicted"/>
<dbReference type="STRING" id="121845.A0A3Q0ILM1"/>
<reference evidence="8" key="1">
    <citation type="submission" date="2025-08" db="UniProtKB">
        <authorList>
            <consortium name="RefSeq"/>
        </authorList>
    </citation>
    <scope>IDENTIFICATION</scope>
</reference>
<dbReference type="SUPFAM" id="SSF48726">
    <property type="entry name" value="Immunoglobulin"/>
    <property type="match status" value="1"/>
</dbReference>
<dbReference type="AlphaFoldDB" id="A0A3Q0ILM1"/>
<evidence type="ECO:0000256" key="1">
    <source>
        <dbReference type="ARBA" id="ARBA00022614"/>
    </source>
</evidence>
<dbReference type="Pfam" id="PF07679">
    <property type="entry name" value="I-set"/>
    <property type="match status" value="1"/>
</dbReference>
<dbReference type="GO" id="GO:0098609">
    <property type="term" value="P:cell-cell adhesion"/>
    <property type="evidence" value="ECO:0007669"/>
    <property type="project" value="TreeGrafter"/>
</dbReference>
<organism evidence="7 8">
    <name type="scientific">Diaphorina citri</name>
    <name type="common">Asian citrus psyllid</name>
    <dbReference type="NCBI Taxonomy" id="121845"/>
    <lineage>
        <taxon>Eukaryota</taxon>
        <taxon>Metazoa</taxon>
        <taxon>Ecdysozoa</taxon>
        <taxon>Arthropoda</taxon>
        <taxon>Hexapoda</taxon>
        <taxon>Insecta</taxon>
        <taxon>Pterygota</taxon>
        <taxon>Neoptera</taxon>
        <taxon>Paraneoptera</taxon>
        <taxon>Hemiptera</taxon>
        <taxon>Sternorrhyncha</taxon>
        <taxon>Psylloidea</taxon>
        <taxon>Psyllidae</taxon>
        <taxon>Diaphorininae</taxon>
        <taxon>Diaphorina</taxon>
    </lineage>
</organism>
<keyword evidence="7" id="KW-1185">Reference proteome</keyword>
<dbReference type="InterPro" id="IPR000483">
    <property type="entry name" value="Cys-rich_flank_reg_C"/>
</dbReference>
<evidence type="ECO:0000256" key="4">
    <source>
        <dbReference type="ARBA" id="ARBA00023180"/>
    </source>
</evidence>
<evidence type="ECO:0000256" key="5">
    <source>
        <dbReference type="ARBA" id="ARBA00023319"/>
    </source>
</evidence>
<protein>
    <submittedName>
        <fullName evidence="8">Peroxidasin-like</fullName>
    </submittedName>
</protein>
<keyword evidence="4" id="KW-0325">Glycoprotein</keyword>
<dbReference type="InterPro" id="IPR013098">
    <property type="entry name" value="Ig_I-set"/>
</dbReference>
<dbReference type="Proteomes" id="UP000079169">
    <property type="component" value="Unplaced"/>
</dbReference>
<gene>
    <name evidence="8" type="primary">LOC103506273</name>
</gene>
<dbReference type="RefSeq" id="XP_026677159.1">
    <property type="nucleotide sequence ID" value="XM_026821358.1"/>
</dbReference>
<dbReference type="PANTHER" id="PTHR44170:SF56">
    <property type="entry name" value="FIBRONECTIN TYPE-III DOMAIN-CONTAINING PROTEIN"/>
    <property type="match status" value="1"/>
</dbReference>
<evidence type="ECO:0000259" key="6">
    <source>
        <dbReference type="PROSITE" id="PS50835"/>
    </source>
</evidence>
<evidence type="ECO:0000256" key="3">
    <source>
        <dbReference type="ARBA" id="ARBA00023157"/>
    </source>
</evidence>
<dbReference type="SMART" id="SM00408">
    <property type="entry name" value="IGc2"/>
    <property type="match status" value="1"/>
</dbReference>
<dbReference type="InterPro" id="IPR036179">
    <property type="entry name" value="Ig-like_dom_sf"/>
</dbReference>
<dbReference type="KEGG" id="dci:103506273"/>
<evidence type="ECO:0000313" key="7">
    <source>
        <dbReference type="Proteomes" id="UP000079169"/>
    </source>
</evidence>
<dbReference type="PROSITE" id="PS50835">
    <property type="entry name" value="IG_LIKE"/>
    <property type="match status" value="1"/>
</dbReference>
<keyword evidence="5" id="KW-0393">Immunoglobulin domain</keyword>
<dbReference type="SMART" id="SM00409">
    <property type="entry name" value="IG"/>
    <property type="match status" value="1"/>
</dbReference>
<sequence length="140" mass="15871">MMWLTKMLQDKQDSSQFTATCRFPSHMEGKPLALINEEDLHCVKPRITEDPRDVEVTLGDEVFFTCKAEGNPRPEIVWVRDNNAVDMDDPRFQQTSDGLMIHSMEASDEGVYECMAKSPMGEVKSQPARAIFDKSKGKSL</sequence>
<evidence type="ECO:0000313" key="8">
    <source>
        <dbReference type="RefSeq" id="XP_026677159.1"/>
    </source>
</evidence>
<dbReference type="InterPro" id="IPR007110">
    <property type="entry name" value="Ig-like_dom"/>
</dbReference>
<dbReference type="InterPro" id="IPR003598">
    <property type="entry name" value="Ig_sub2"/>
</dbReference>
<accession>A0A3Q0ILM1</accession>
<feature type="domain" description="Ig-like" evidence="6">
    <location>
        <begin position="45"/>
        <end position="132"/>
    </location>
</feature>
<keyword evidence="2" id="KW-0677">Repeat</keyword>
<dbReference type="InterPro" id="IPR003599">
    <property type="entry name" value="Ig_sub"/>
</dbReference>
<dbReference type="Pfam" id="PF01463">
    <property type="entry name" value="LRRCT"/>
    <property type="match status" value="1"/>
</dbReference>
<evidence type="ECO:0000256" key="2">
    <source>
        <dbReference type="ARBA" id="ARBA00022737"/>
    </source>
</evidence>
<dbReference type="GeneID" id="103506273"/>
<dbReference type="InterPro" id="IPR013783">
    <property type="entry name" value="Ig-like_fold"/>
</dbReference>
<dbReference type="PANTHER" id="PTHR44170">
    <property type="entry name" value="PROTEIN SIDEKICK"/>
    <property type="match status" value="1"/>
</dbReference>
<dbReference type="FunFam" id="2.60.40.10:FF:000032">
    <property type="entry name" value="palladin isoform X1"/>
    <property type="match status" value="1"/>
</dbReference>